<gene>
    <name evidence="2" type="ORF">KGB56_19685</name>
</gene>
<evidence type="ECO:0000313" key="2">
    <source>
        <dbReference type="EMBL" id="QUS55514.1"/>
    </source>
</evidence>
<organism evidence="2 3">
    <name type="scientific">Pseudovibrio brasiliensis</name>
    <dbReference type="NCBI Taxonomy" id="1898042"/>
    <lineage>
        <taxon>Bacteria</taxon>
        <taxon>Pseudomonadati</taxon>
        <taxon>Pseudomonadota</taxon>
        <taxon>Alphaproteobacteria</taxon>
        <taxon>Hyphomicrobiales</taxon>
        <taxon>Stappiaceae</taxon>
        <taxon>Pseudovibrio</taxon>
    </lineage>
</organism>
<feature type="transmembrane region" description="Helical" evidence="1">
    <location>
        <begin position="21"/>
        <end position="46"/>
    </location>
</feature>
<proteinExistence type="predicted"/>
<keyword evidence="1" id="KW-1133">Transmembrane helix</keyword>
<evidence type="ECO:0000313" key="3">
    <source>
        <dbReference type="Proteomes" id="UP000680706"/>
    </source>
</evidence>
<protein>
    <submittedName>
        <fullName evidence="2">Uncharacterized protein</fullName>
    </submittedName>
</protein>
<feature type="transmembrane region" description="Helical" evidence="1">
    <location>
        <begin position="117"/>
        <end position="144"/>
    </location>
</feature>
<feature type="transmembrane region" description="Helical" evidence="1">
    <location>
        <begin position="52"/>
        <end position="75"/>
    </location>
</feature>
<accession>A0ABX8AKD6</accession>
<dbReference type="EMBL" id="CP074126">
    <property type="protein sequence ID" value="QUS55514.1"/>
    <property type="molecule type" value="Genomic_DNA"/>
</dbReference>
<evidence type="ECO:0000256" key="1">
    <source>
        <dbReference type="SAM" id="Phobius"/>
    </source>
</evidence>
<reference evidence="2 3" key="1">
    <citation type="journal article" date="2021" name="Angew. Chem. Int. Ed. Engl.">
        <title>A novel family of nonribosomal peptides modulate collective behavior in Pseudovibrio bacteria isolated from marine sponges.</title>
        <authorList>
            <person name="Ioca L.P."/>
            <person name="Dai Y."/>
            <person name="Kunakom S."/>
            <person name="Diaz-Espinosa J."/>
            <person name="Krunic A."/>
            <person name="Crnkovic C.M."/>
            <person name="Orjala J."/>
            <person name="Sanchez L.M."/>
            <person name="Ferreira A.G."/>
            <person name="Berlinck R.G.S."/>
            <person name="Eustaquio A.S."/>
        </authorList>
    </citation>
    <scope>NUCLEOTIDE SEQUENCE [LARGE SCALE GENOMIC DNA]</scope>
    <source>
        <strain evidence="2 3">Ab134</strain>
    </source>
</reference>
<name>A0ABX8AKD6_9HYPH</name>
<dbReference type="Proteomes" id="UP000680706">
    <property type="component" value="Chromosome"/>
</dbReference>
<keyword evidence="1" id="KW-0812">Transmembrane</keyword>
<keyword evidence="1" id="KW-0472">Membrane</keyword>
<keyword evidence="3" id="KW-1185">Reference proteome</keyword>
<feature type="transmembrane region" description="Helical" evidence="1">
    <location>
        <begin position="87"/>
        <end position="105"/>
    </location>
</feature>
<sequence length="163" mass="17517">MALASRMNRWEPEVMFSKPSLLRRGITAKLFGLAFGLLCLYLIAWLNLNVSFVVQFGLILWCITLGGLVALIGVINYHPLLKSSMPSWFSGGFICGWMNLLLWLIGGDSLTSIGQGIFPTLGSLLLGIGFVAIGIGFGIVAGFFAKLIGGEGPDAARDYTADK</sequence>